<name>A0A2N9LM32_9BACT</name>
<evidence type="ECO:0000256" key="1">
    <source>
        <dbReference type="ARBA" id="ARBA00011051"/>
    </source>
</evidence>
<organism evidence="5 6">
    <name type="scientific">Candidatus Sulfuritelmatomonas gaucii</name>
    <dbReference type="NCBI Taxonomy" id="2043161"/>
    <lineage>
        <taxon>Bacteria</taxon>
        <taxon>Pseudomonadati</taxon>
        <taxon>Acidobacteriota</taxon>
        <taxon>Terriglobia</taxon>
        <taxon>Terriglobales</taxon>
        <taxon>Acidobacteriaceae</taxon>
        <taxon>Candidatus Sulfuritelmatomonas</taxon>
    </lineage>
</organism>
<evidence type="ECO:0000256" key="2">
    <source>
        <dbReference type="ARBA" id="ARBA00021572"/>
    </source>
</evidence>
<feature type="domain" description="VOC" evidence="4">
    <location>
        <begin position="3"/>
        <end position="119"/>
    </location>
</feature>
<gene>
    <name evidence="5" type="ORF">SBA5_430042</name>
</gene>
<comment type="similarity">
    <text evidence="1">Belongs to the bleomycin resistance protein family.</text>
</comment>
<dbReference type="Proteomes" id="UP000239735">
    <property type="component" value="Unassembled WGS sequence"/>
</dbReference>
<evidence type="ECO:0000313" key="5">
    <source>
        <dbReference type="EMBL" id="SPE24163.1"/>
    </source>
</evidence>
<dbReference type="InterPro" id="IPR037523">
    <property type="entry name" value="VOC_core"/>
</dbReference>
<dbReference type="GO" id="GO:0046677">
    <property type="term" value="P:response to antibiotic"/>
    <property type="evidence" value="ECO:0007669"/>
    <property type="project" value="UniProtKB-KW"/>
</dbReference>
<sequence>MIRGAIPLLHVSNAAAAESFYCGLLGFELEFAHRPQGVEADPCYMGLSRDGIWIHLSSFSGDGVAGGVVNLLVEDVDALHGEFAAKGVAIDMPPVDQSWGNREMYVKDADRNSLRFLQVPEKA</sequence>
<evidence type="ECO:0000313" key="6">
    <source>
        <dbReference type="Proteomes" id="UP000239735"/>
    </source>
</evidence>
<protein>
    <recommendedName>
        <fullName evidence="2">Bleomycin resistance protein</fullName>
    </recommendedName>
</protein>
<proteinExistence type="inferred from homology"/>
<dbReference type="SUPFAM" id="SSF54593">
    <property type="entry name" value="Glyoxalase/Bleomycin resistance protein/Dihydroxybiphenyl dioxygenase"/>
    <property type="match status" value="1"/>
</dbReference>
<dbReference type="CDD" id="cd08349">
    <property type="entry name" value="BLMA_like"/>
    <property type="match status" value="1"/>
</dbReference>
<evidence type="ECO:0000256" key="3">
    <source>
        <dbReference type="ARBA" id="ARBA00023251"/>
    </source>
</evidence>
<dbReference type="Gene3D" id="3.10.180.10">
    <property type="entry name" value="2,3-Dihydroxybiphenyl 1,2-Dioxygenase, domain 1"/>
    <property type="match status" value="1"/>
</dbReference>
<dbReference type="InterPro" id="IPR029068">
    <property type="entry name" value="Glyas_Bleomycin-R_OHBP_Dase"/>
</dbReference>
<reference evidence="6" key="1">
    <citation type="submission" date="2018-02" db="EMBL/GenBank/DDBJ databases">
        <authorList>
            <person name="Hausmann B."/>
        </authorList>
    </citation>
    <scope>NUCLEOTIDE SEQUENCE [LARGE SCALE GENOMIC DNA]</scope>
    <source>
        <strain evidence="6">Peat soil MAG SbA5</strain>
    </source>
</reference>
<accession>A0A2N9LM32</accession>
<dbReference type="OrthoDB" id="9815599at2"/>
<dbReference type="EMBL" id="OKRB01000101">
    <property type="protein sequence ID" value="SPE24163.1"/>
    <property type="molecule type" value="Genomic_DNA"/>
</dbReference>
<dbReference type="PROSITE" id="PS51819">
    <property type="entry name" value="VOC"/>
    <property type="match status" value="1"/>
</dbReference>
<dbReference type="Pfam" id="PF19581">
    <property type="entry name" value="Glyoxalase_7"/>
    <property type="match status" value="1"/>
</dbReference>
<dbReference type="AlphaFoldDB" id="A0A2N9LM32"/>
<keyword evidence="3" id="KW-0046">Antibiotic resistance</keyword>
<dbReference type="InterPro" id="IPR000335">
    <property type="entry name" value="Bleomycin-R"/>
</dbReference>
<evidence type="ECO:0000259" key="4">
    <source>
        <dbReference type="PROSITE" id="PS51819"/>
    </source>
</evidence>